<sequence length="158" mass="18097">MKRIILAIPRFFVQKRTIVVEIICYLFMFLFLYAALNKLIDYQKFHVELSKSILLAKIAEGIAWGIPLAEILVAVLLFIPRFRLTGLYASFCLMFAFTGYIIIVLNFSPHVPCSCGGILNNMGWTEHLIFNIGFTLLAILGIFLYTDRKEPYGKYVMA</sequence>
<feature type="domain" description="Methylamine utilisation protein MauE" evidence="6">
    <location>
        <begin position="17"/>
        <end position="143"/>
    </location>
</feature>
<dbReference type="Pfam" id="PF07291">
    <property type="entry name" value="MauE"/>
    <property type="match status" value="1"/>
</dbReference>
<name>A0A3N0EIR6_SINP1</name>
<dbReference type="AlphaFoldDB" id="A0A3N0EIR6"/>
<dbReference type="GO" id="GO:0030416">
    <property type="term" value="P:methylamine metabolic process"/>
    <property type="evidence" value="ECO:0007669"/>
    <property type="project" value="InterPro"/>
</dbReference>
<evidence type="ECO:0000256" key="2">
    <source>
        <dbReference type="ARBA" id="ARBA00022692"/>
    </source>
</evidence>
<dbReference type="GO" id="GO:0016020">
    <property type="term" value="C:membrane"/>
    <property type="evidence" value="ECO:0007669"/>
    <property type="project" value="UniProtKB-SubCell"/>
</dbReference>
<dbReference type="EMBL" id="RJTM01000069">
    <property type="protein sequence ID" value="RNL87796.1"/>
    <property type="molecule type" value="Genomic_DNA"/>
</dbReference>
<comment type="subcellular location">
    <subcellularLocation>
        <location evidence="1">Membrane</location>
        <topology evidence="1">Multi-pass membrane protein</topology>
    </subcellularLocation>
</comment>
<evidence type="ECO:0000259" key="6">
    <source>
        <dbReference type="Pfam" id="PF07291"/>
    </source>
</evidence>
<keyword evidence="3 5" id="KW-1133">Transmembrane helix</keyword>
<feature type="transmembrane region" description="Helical" evidence="5">
    <location>
        <begin position="56"/>
        <end position="79"/>
    </location>
</feature>
<evidence type="ECO:0000256" key="1">
    <source>
        <dbReference type="ARBA" id="ARBA00004141"/>
    </source>
</evidence>
<comment type="caution">
    <text evidence="7">The sequence shown here is derived from an EMBL/GenBank/DDBJ whole genome shotgun (WGS) entry which is preliminary data.</text>
</comment>
<keyword evidence="8" id="KW-1185">Reference proteome</keyword>
<accession>A0A3N0EIR6</accession>
<evidence type="ECO:0000256" key="4">
    <source>
        <dbReference type="ARBA" id="ARBA00023136"/>
    </source>
</evidence>
<keyword evidence="4 5" id="KW-0472">Membrane</keyword>
<evidence type="ECO:0000256" key="3">
    <source>
        <dbReference type="ARBA" id="ARBA00022989"/>
    </source>
</evidence>
<organism evidence="7 8">
    <name type="scientific">Sinomicrobium pectinilyticum</name>
    <dbReference type="NCBI Taxonomy" id="1084421"/>
    <lineage>
        <taxon>Bacteria</taxon>
        <taxon>Pseudomonadati</taxon>
        <taxon>Bacteroidota</taxon>
        <taxon>Flavobacteriia</taxon>
        <taxon>Flavobacteriales</taxon>
        <taxon>Flavobacteriaceae</taxon>
        <taxon>Sinomicrobium</taxon>
    </lineage>
</organism>
<protein>
    <recommendedName>
        <fullName evidence="6">Methylamine utilisation protein MauE domain-containing protein</fullName>
    </recommendedName>
</protein>
<evidence type="ECO:0000256" key="5">
    <source>
        <dbReference type="SAM" id="Phobius"/>
    </source>
</evidence>
<dbReference type="OrthoDB" id="673785at2"/>
<feature type="transmembrane region" description="Helical" evidence="5">
    <location>
        <begin position="18"/>
        <end position="36"/>
    </location>
</feature>
<evidence type="ECO:0000313" key="8">
    <source>
        <dbReference type="Proteomes" id="UP000267469"/>
    </source>
</evidence>
<evidence type="ECO:0000313" key="7">
    <source>
        <dbReference type="EMBL" id="RNL87796.1"/>
    </source>
</evidence>
<dbReference type="RefSeq" id="WP_123215833.1">
    <property type="nucleotide sequence ID" value="NZ_RJTM01000069.1"/>
</dbReference>
<proteinExistence type="predicted"/>
<feature type="transmembrane region" description="Helical" evidence="5">
    <location>
        <begin position="86"/>
        <end position="108"/>
    </location>
</feature>
<dbReference type="InterPro" id="IPR009908">
    <property type="entry name" value="Methylamine_util_MauE"/>
</dbReference>
<reference evidence="7 8" key="1">
    <citation type="submission" date="2018-10" db="EMBL/GenBank/DDBJ databases">
        <title>Sinomicrobium pectinilyticum sp. nov., a pectinase-producing bacterium isolated from alkaline and saline soil, and emended description of the genus Sinomicrobium.</title>
        <authorList>
            <person name="Cheng B."/>
            <person name="Li C."/>
            <person name="Lai Q."/>
            <person name="Du M."/>
            <person name="Shao Z."/>
            <person name="Xu P."/>
            <person name="Yang C."/>
        </authorList>
    </citation>
    <scope>NUCLEOTIDE SEQUENCE [LARGE SCALE GENOMIC DNA]</scope>
    <source>
        <strain evidence="7 8">5DNS001</strain>
    </source>
</reference>
<keyword evidence="2 5" id="KW-0812">Transmembrane</keyword>
<gene>
    <name evidence="7" type="ORF">ED312_09795</name>
</gene>
<feature type="transmembrane region" description="Helical" evidence="5">
    <location>
        <begin position="128"/>
        <end position="145"/>
    </location>
</feature>
<dbReference type="Proteomes" id="UP000267469">
    <property type="component" value="Unassembled WGS sequence"/>
</dbReference>